<dbReference type="EMBL" id="DAAEZQ010000002">
    <property type="protein sequence ID" value="HAA9721644.1"/>
    <property type="molecule type" value="Genomic_DNA"/>
</dbReference>
<evidence type="ECO:0000256" key="2">
    <source>
        <dbReference type="ARBA" id="ARBA00022833"/>
    </source>
</evidence>
<dbReference type="SMR" id="A0A0B8QZZ5"/>
<dbReference type="EMBL" id="MJTJ01000004">
    <property type="protein sequence ID" value="OET52608.1"/>
    <property type="molecule type" value="Genomic_DNA"/>
</dbReference>
<dbReference type="Proteomes" id="UP000358545">
    <property type="component" value="Unassembled WGS sequence"/>
</dbReference>
<dbReference type="GO" id="GO:0044183">
    <property type="term" value="F:protein folding chaperone"/>
    <property type="evidence" value="ECO:0007669"/>
    <property type="project" value="TreeGrafter"/>
</dbReference>
<evidence type="ECO:0000313" key="71">
    <source>
        <dbReference type="Proteomes" id="UP000364988"/>
    </source>
</evidence>
<evidence type="ECO:0000313" key="72">
    <source>
        <dbReference type="Proteomes" id="UP000365297"/>
    </source>
</evidence>
<evidence type="ECO:0000313" key="12">
    <source>
        <dbReference type="EMBL" id="EAD1184756.1"/>
    </source>
</evidence>
<evidence type="ECO:0000313" key="101">
    <source>
        <dbReference type="Proteomes" id="UP000566721"/>
    </source>
</evidence>
<evidence type="ECO:0000313" key="22">
    <source>
        <dbReference type="EMBL" id="EAG2245432.1"/>
    </source>
</evidence>
<dbReference type="EMBL" id="DAAIHR010000010">
    <property type="protein sequence ID" value="HAB8399102.1"/>
    <property type="molecule type" value="Genomic_DNA"/>
</dbReference>
<dbReference type="Proteomes" id="UP000525850">
    <property type="component" value="Unassembled WGS sequence"/>
</dbReference>
<organism evidence="51">
    <name type="scientific">Listeria monocytogenes</name>
    <dbReference type="NCBI Taxonomy" id="1639"/>
    <lineage>
        <taxon>Bacteria</taxon>
        <taxon>Bacillati</taxon>
        <taxon>Bacillota</taxon>
        <taxon>Bacilli</taxon>
        <taxon>Bacillales</taxon>
        <taxon>Listeriaceae</taxon>
        <taxon>Listeria</taxon>
    </lineage>
</organism>
<evidence type="ECO:0000313" key="89">
    <source>
        <dbReference type="Proteomes" id="UP000489121"/>
    </source>
</evidence>
<evidence type="ECO:0000313" key="44">
    <source>
        <dbReference type="EMBL" id="EDO0986900.1"/>
    </source>
</evidence>
<dbReference type="RefSeq" id="WP_003725747.1">
    <property type="nucleotide sequence ID" value="NC_021824.1"/>
</dbReference>
<dbReference type="Proteomes" id="UP000322220">
    <property type="component" value="Unassembled WGS sequence"/>
</dbReference>
<dbReference type="GO" id="GO:0042026">
    <property type="term" value="P:protein refolding"/>
    <property type="evidence" value="ECO:0007669"/>
    <property type="project" value="TreeGrafter"/>
</dbReference>
<evidence type="ECO:0000313" key="98">
    <source>
        <dbReference type="Proteomes" id="UP000544530"/>
    </source>
</evidence>
<dbReference type="EMBL" id="AAHZFY010000038">
    <property type="protein sequence ID" value="ECB9514714.1"/>
    <property type="molecule type" value="Genomic_DNA"/>
</dbReference>
<evidence type="ECO:0000313" key="97">
    <source>
        <dbReference type="Proteomes" id="UP000540417"/>
    </source>
</evidence>
<evidence type="ECO:0000313" key="36">
    <source>
        <dbReference type="EMBL" id="ECB9473856.1"/>
    </source>
</evidence>
<dbReference type="PANTHER" id="PTHR30111:SF1">
    <property type="entry name" value="33 KDA CHAPERONIN"/>
    <property type="match status" value="1"/>
</dbReference>
<dbReference type="Proteomes" id="UP000842809">
    <property type="component" value="Unassembled WGS sequence"/>
</dbReference>
<evidence type="ECO:0000313" key="61">
    <source>
        <dbReference type="Proteomes" id="UP000322220"/>
    </source>
</evidence>
<evidence type="ECO:0000313" key="40">
    <source>
        <dbReference type="EMBL" id="ECY6543189.1"/>
    </source>
</evidence>
<evidence type="ECO:0000313" key="28">
    <source>
        <dbReference type="EMBL" id="EAG9388819.1"/>
    </source>
</evidence>
<dbReference type="Proteomes" id="UP000423131">
    <property type="component" value="Unassembled WGS sequence"/>
</dbReference>
<evidence type="ECO:0000313" key="105">
    <source>
        <dbReference type="Proteomes" id="UP000844415"/>
    </source>
</evidence>
<evidence type="ECO:0000313" key="35">
    <source>
        <dbReference type="EMBL" id="EAK9316811.1"/>
    </source>
</evidence>
<evidence type="ECO:0000313" key="11">
    <source>
        <dbReference type="EMBL" id="EAC9039078.1"/>
    </source>
</evidence>
<dbReference type="EMBL" id="DAAEEB010000013">
    <property type="protein sequence ID" value="HAA8054360.1"/>
    <property type="molecule type" value="Genomic_DNA"/>
</dbReference>
<dbReference type="EMBL" id="QXLS01000002">
    <property type="protein sequence ID" value="RKA09121.1"/>
    <property type="molecule type" value="Genomic_DNA"/>
</dbReference>
<evidence type="ECO:0000313" key="25">
    <source>
        <dbReference type="EMBL" id="EAG4332421.1"/>
    </source>
</evidence>
<evidence type="ECO:0000313" key="78">
    <source>
        <dbReference type="Proteomes" id="UP000403352"/>
    </source>
</evidence>
<feature type="disulfide bond" description="Redox-active" evidence="6">
    <location>
        <begin position="239"/>
        <end position="241"/>
    </location>
</feature>
<dbReference type="EMBL" id="AABAYG010000003">
    <property type="protein sequence ID" value="EAG2245432.1"/>
    <property type="molecule type" value="Genomic_DNA"/>
</dbReference>
<dbReference type="Proteomes" id="UP000393182">
    <property type="component" value="Unassembled WGS sequence"/>
</dbReference>
<keyword evidence="5 6" id="KW-0676">Redox-active center</keyword>
<dbReference type="Proteomes" id="UP000853596">
    <property type="component" value="Unassembled WGS sequence"/>
</dbReference>
<dbReference type="EMBL" id="DABXZF010000003">
    <property type="protein sequence ID" value="HAO5921251.1"/>
    <property type="molecule type" value="Genomic_DNA"/>
</dbReference>
<dbReference type="EMBL" id="AAANYN010000014">
    <property type="protein sequence ID" value="EAD5774663.1"/>
    <property type="molecule type" value="Genomic_DNA"/>
</dbReference>
<evidence type="ECO:0000256" key="4">
    <source>
        <dbReference type="ARBA" id="ARBA00023186"/>
    </source>
</evidence>
<keyword evidence="2 6" id="KW-0862">Zinc</keyword>
<evidence type="ECO:0000313" key="80">
    <source>
        <dbReference type="Proteomes" id="UP000423131"/>
    </source>
</evidence>
<evidence type="ECO:0000313" key="32">
    <source>
        <dbReference type="EMBL" id="EAH4243216.1"/>
    </source>
</evidence>
<evidence type="ECO:0000313" key="70">
    <source>
        <dbReference type="Proteomes" id="UP000358545"/>
    </source>
</evidence>
<dbReference type="Proteomes" id="UP000840197">
    <property type="component" value="Unassembled WGS sequence"/>
</dbReference>
<gene>
    <name evidence="6 7" type="primary">hslO</name>
    <name evidence="58" type="synonym">hslo</name>
    <name evidence="19" type="ORF">A8L61_08130</name>
    <name evidence="7" type="ORF">ABZ57_10410</name>
    <name evidence="57" type="ORF">AJL21_01580</name>
    <name evidence="16" type="ORF">ART25_13615</name>
    <name evidence="8" type="ORF">ARY78_14215</name>
    <name evidence="23" type="ORF">B1N52_06825</name>
    <name evidence="22" type="ORF">B1S26_08400</name>
    <name evidence="24" type="ORF">B5K54_11430</name>
    <name evidence="20" type="ORF">BB997_06305</name>
    <name evidence="39" type="ORF">BCZ19_13435</name>
    <name evidence="21" type="ORF">BCZ21_05910</name>
    <name evidence="26" type="ORF">CA369_05435</name>
    <name evidence="25" type="ORF">CAV64_14320</name>
    <name evidence="28" type="ORF">CW845_15095</name>
    <name evidence="30" type="ORF">D4920_14075</name>
    <name evidence="29" type="ORF">D4B11_09025</name>
    <name evidence="31" type="ORF">D5N24_13435</name>
    <name evidence="34" type="ORF">D7104_05615</name>
    <name evidence="55" type="ORF">DCK61_13805</name>
    <name evidence="27" type="ORF">DCT16_06365</name>
    <name evidence="10" type="ORF">DQ70_13080</name>
    <name evidence="9" type="ORF">DU018_12645</name>
    <name evidence="58" type="ORF">DYZ80_00763</name>
    <name evidence="18" type="ORF">E1W56_14785</name>
    <name evidence="32" type="ORF">E5F58_14585</name>
    <name evidence="33" type="ORF">E5H26_12555</name>
    <name evidence="15" type="ORF">EX365_09575</name>
    <name evidence="14" type="ORF">EXZ73_10215</name>
    <name evidence="40" type="ORF">F6436_02485</name>
    <name evidence="41" type="ORF">F6515_09035</name>
    <name evidence="35" type="ORF">FA835_06755</name>
    <name evidence="37" type="ORF">FLQ97_13415</name>
    <name evidence="36" type="ORF">FLR03_09245</name>
    <name evidence="38" type="ORF">FNX40_02785</name>
    <name evidence="44" type="ORF">FV747_12930</name>
    <name evidence="59" type="ORF">FZW98_07690</name>
    <name evidence="45" type="ORF">G3O21_000500</name>
    <name evidence="46" type="ORF">GHH22_14545</name>
    <name evidence="52" type="ORF">GI949_02500</name>
    <name evidence="47" type="ORF">GIH49_05720</name>
    <name evidence="43" type="ORF">GJW51_05275</name>
    <name evidence="42" type="ORF">GQG13_06780</name>
    <name evidence="48" type="ORF">GYR60_11300</name>
    <name evidence="49" type="ORF">GYS09_12675</name>
    <name evidence="50" type="ORF">GYX23_02445</name>
    <name evidence="51" type="ORF">GYY14_05320</name>
    <name evidence="53" type="ORF">HQN34_001948</name>
    <name evidence="56" type="ORF">HZJ64_05545</name>
    <name evidence="54" type="ORF">IP987_000428</name>
    <name evidence="11" type="ORF">KV70_02480</name>
    <name evidence="12" type="ORF">QD52_06595</name>
    <name evidence="13" type="ORF">UI29_06640</name>
    <name evidence="17" type="ORF">Y261_12225</name>
</gene>
<evidence type="ECO:0000313" key="85">
    <source>
        <dbReference type="Proteomes" id="UP000467536"/>
    </source>
</evidence>
<proteinExistence type="inferred from homology"/>
<dbReference type="Proteomes" id="UP000478704">
    <property type="component" value="Unassembled WGS sequence"/>
</dbReference>
<dbReference type="EMBL" id="AAAJWF010000008">
    <property type="protein sequence ID" value="EAC7481618.1"/>
    <property type="molecule type" value="Genomic_DNA"/>
</dbReference>
<reference evidence="102 103" key="3">
    <citation type="journal article" date="2018" name="Genome Biol.">
        <title>SKESA: strategic k-mer extension for scrupulous assemblies.</title>
        <authorList>
            <person name="Souvorov A."/>
            <person name="Agarwala R."/>
            <person name="Lipman D.J."/>
        </authorList>
    </citation>
    <scope>NUCLEOTIDE SEQUENCE [LARGE SCALE GENOMIC DNA]</scope>
    <source>
        <strain evidence="46">09CEB371LM</strain>
        <strain evidence="53">2017-325981-023-01</strain>
        <strain evidence="49 105">CFIAFB20100120</strain>
        <strain evidence="48 102">CFIAFB20130012</strain>
        <strain evidence="51">CFIAFB20170037</strain>
        <strain evidence="50 103">CFIAFB20170045</strain>
        <strain evidence="52 104">DMG1500109</strain>
        <strain evidence="47">HPB3501</strain>
        <strain evidence="54">SFBRL218_S4</strain>
    </source>
</reference>
<evidence type="ECO:0000313" key="91">
    <source>
        <dbReference type="Proteomes" id="UP000525850"/>
    </source>
</evidence>
<evidence type="ECO:0000313" key="38">
    <source>
        <dbReference type="EMBL" id="ECC1555730.1"/>
    </source>
</evidence>
<evidence type="ECO:0000256" key="3">
    <source>
        <dbReference type="ARBA" id="ARBA00023157"/>
    </source>
</evidence>
<comment type="subcellular location">
    <subcellularLocation>
        <location evidence="6">Cytoplasm</location>
    </subcellularLocation>
</comment>
<evidence type="ECO:0000256" key="6">
    <source>
        <dbReference type="HAMAP-Rule" id="MF_00117"/>
    </source>
</evidence>
<dbReference type="EMBL" id="AABGVJ010000003">
    <property type="protein sequence ID" value="EAH4373526.1"/>
    <property type="molecule type" value="Genomic_DNA"/>
</dbReference>
<dbReference type="EMBL" id="AAAREG010000010">
    <property type="protein sequence ID" value="EAE2355118.1"/>
    <property type="molecule type" value="Genomic_DNA"/>
</dbReference>
<dbReference type="EMBL" id="AANDSR010000002">
    <property type="protein sequence ID" value="EDN9836082.1"/>
    <property type="molecule type" value="Genomic_DNA"/>
</dbReference>
<evidence type="ECO:0000313" key="16">
    <source>
        <dbReference type="EMBL" id="EAE1339952.1"/>
    </source>
</evidence>
<dbReference type="EMBL" id="AABATR010000002">
    <property type="protein sequence ID" value="EAG1893220.1"/>
    <property type="molecule type" value="Genomic_DNA"/>
</dbReference>
<evidence type="ECO:0000313" key="86">
    <source>
        <dbReference type="Proteomes" id="UP000478682"/>
    </source>
</evidence>
<dbReference type="Proteomes" id="UP000546397">
    <property type="component" value="Unassembled WGS sequence"/>
</dbReference>
<evidence type="ECO:0000313" key="81">
    <source>
        <dbReference type="Proteomes" id="UP000427828"/>
    </source>
</evidence>
<dbReference type="EMBL" id="AAASLB010000011">
    <property type="protein sequence ID" value="EAE4943311.1"/>
    <property type="molecule type" value="Genomic_DNA"/>
</dbReference>
<dbReference type="PIRSF" id="PIRSF005261">
    <property type="entry name" value="Heat_shock_Hsp33"/>
    <property type="match status" value="1"/>
</dbReference>
<dbReference type="EMBL" id="DAAJFY010000002">
    <property type="protein sequence ID" value="HAC0274793.1"/>
    <property type="molecule type" value="Genomic_DNA"/>
</dbReference>
<evidence type="ECO:0000313" key="53">
    <source>
        <dbReference type="EMBL" id="HAJ9593742.1"/>
    </source>
</evidence>
<evidence type="ECO:0000313" key="52">
    <source>
        <dbReference type="EMBL" id="HAC1753845.1"/>
    </source>
</evidence>
<dbReference type="Proteomes" id="UP000566721">
    <property type="component" value="Unassembled WGS sequence"/>
</dbReference>
<dbReference type="Proteomes" id="UP000544530">
    <property type="component" value="Unassembled WGS sequence"/>
</dbReference>
<dbReference type="Proteomes" id="UP000376505">
    <property type="component" value="Unassembled WGS sequence"/>
</dbReference>
<protein>
    <recommendedName>
        <fullName evidence="6">33 kDa chaperonin</fullName>
    </recommendedName>
    <alternativeName>
        <fullName evidence="6">Heat shock protein 33 homolog</fullName>
        <shortName evidence="6">HSP33</shortName>
    </alternativeName>
</protein>
<dbReference type="EMBL" id="AALEDS010000001">
    <property type="protein sequence ID" value="ECY6543189.1"/>
    <property type="molecule type" value="Genomic_DNA"/>
</dbReference>
<dbReference type="HAMAP" id="MF_00117">
    <property type="entry name" value="HslO"/>
    <property type="match status" value="1"/>
</dbReference>
<evidence type="ECO:0000313" key="39">
    <source>
        <dbReference type="EMBL" id="ECX6925680.1"/>
    </source>
</evidence>
<dbReference type="Proteomes" id="UP000840039">
    <property type="component" value="Unassembled WGS sequence"/>
</dbReference>
<evidence type="ECO:0000313" key="50">
    <source>
        <dbReference type="EMBL" id="HAC0011851.1"/>
    </source>
</evidence>
<evidence type="ECO:0000313" key="88">
    <source>
        <dbReference type="Proteomes" id="UP000481141"/>
    </source>
</evidence>
<dbReference type="EMBL" id="AAAQQZ010000007">
    <property type="protein sequence ID" value="EAE1339952.1"/>
    <property type="molecule type" value="Genomic_DNA"/>
</dbReference>
<dbReference type="Proteomes" id="UP000398321">
    <property type="component" value="Unassembled WGS sequence"/>
</dbReference>
<dbReference type="EMBL" id="DABJAN010000003">
    <property type="protein sequence ID" value="HAJ9593742.1"/>
    <property type="molecule type" value="Genomic_DNA"/>
</dbReference>
<evidence type="ECO:0000256" key="1">
    <source>
        <dbReference type="ARBA" id="ARBA00022490"/>
    </source>
</evidence>
<evidence type="ECO:0000313" key="8">
    <source>
        <dbReference type="EMBL" id="EAC5551587.1"/>
    </source>
</evidence>
<dbReference type="Proteomes" id="UP000272537">
    <property type="component" value="Unassembled WGS sequence"/>
</dbReference>
<dbReference type="EMBL" id="AAANYR010000004">
    <property type="protein sequence ID" value="EAD5786807.1"/>
    <property type="molecule type" value="Genomic_DNA"/>
</dbReference>
<evidence type="ECO:0000313" key="54">
    <source>
        <dbReference type="EMBL" id="HAO5921251.1"/>
    </source>
</evidence>
<dbReference type="EMBL" id="DAAJZA010000001">
    <property type="protein sequence ID" value="HAC1753845.1"/>
    <property type="molecule type" value="Genomic_DNA"/>
</dbReference>
<evidence type="ECO:0000313" key="100">
    <source>
        <dbReference type="Proteomes" id="UP000549379"/>
    </source>
</evidence>
<evidence type="ECO:0000313" key="63">
    <source>
        <dbReference type="Proteomes" id="UP000336166"/>
    </source>
</evidence>
<dbReference type="Proteomes" id="UP000345329">
    <property type="component" value="Unassembled WGS sequence"/>
</dbReference>
<dbReference type="GO" id="GO:0051082">
    <property type="term" value="F:unfolded protein binding"/>
    <property type="evidence" value="ECO:0007669"/>
    <property type="project" value="UniProtKB-UniRule"/>
</dbReference>
<dbReference type="InterPro" id="IPR016153">
    <property type="entry name" value="Heat_shock_Hsp33_N"/>
</dbReference>
<comment type="caution">
    <text evidence="51">The sequence shown here is derived from an EMBL/GenBank/DDBJ whole genome shotgun (WGS) entry which is preliminary data.</text>
</comment>
<dbReference type="EMBL" id="VTIK01000002">
    <property type="protein sequence ID" value="TYU54300.1"/>
    <property type="molecule type" value="Genomic_DNA"/>
</dbReference>
<dbReference type="Proteomes" id="UP000841146">
    <property type="component" value="Unassembled WGS sequence"/>
</dbReference>
<dbReference type="Proteomes" id="UP000339309">
    <property type="component" value="Unassembled WGS sequence"/>
</dbReference>
<reference evidence="40 71" key="9">
    <citation type="submission" date="2019-09" db="EMBL/GenBank/DDBJ databases">
        <authorList>
            <consortium name="GenomeTrakr network: Whole genome sequencing for foodborne pathogen traceback"/>
        </authorList>
    </citation>
    <scope>NUCLEOTIDE SEQUENCE [LARGE SCALE GENOMIC DNA]</scope>
    <source>
        <strain evidence="28 90">CFSAN072474</strain>
        <strain evidence="40 71">FLAG-55987</strain>
        <strain evidence="35 79">PHLUSALM00088</strain>
    </source>
</reference>
<reference evidence="58 60" key="2">
    <citation type="journal article" date="2018" name="BMC Genomics">
        <title>Genes significantly associated with lineage II food isolates of Listeria monocytogenes.</title>
        <authorList>
            <person name="Pirone-Davies C."/>
            <person name="Chen Y."/>
            <person name="Pightling A."/>
            <person name="Ryan G."/>
            <person name="Wang Y."/>
            <person name="Yao K."/>
            <person name="Hoffmann M."/>
            <person name="Allard M.W."/>
        </authorList>
    </citation>
    <scope>NUCLEOTIDE SEQUENCE [LARGE SCALE GENOMIC DNA]</scope>
    <source>
        <strain evidence="58 60">PNUSAL000550</strain>
    </source>
</reference>
<evidence type="ECO:0000313" key="67">
    <source>
        <dbReference type="Proteomes" id="UP000345329"/>
    </source>
</evidence>
<evidence type="ECO:0000313" key="77">
    <source>
        <dbReference type="Proteomes" id="UP000398321"/>
    </source>
</evidence>
<dbReference type="EMBL" id="AACKDQ010000012">
    <property type="protein sequence ID" value="EAK9316811.1"/>
    <property type="molecule type" value="Genomic_DNA"/>
</dbReference>
<dbReference type="Proteomes" id="UP000403352">
    <property type="component" value="Unassembled WGS sequence"/>
</dbReference>
<evidence type="ECO:0000313" key="92">
    <source>
        <dbReference type="Proteomes" id="UP000527632"/>
    </source>
</evidence>
<dbReference type="Proteomes" id="UP000844415">
    <property type="component" value="Unassembled WGS sequence"/>
</dbReference>
<evidence type="ECO:0000313" key="68">
    <source>
        <dbReference type="Proteomes" id="UP000350032"/>
    </source>
</evidence>
<dbReference type="EMBL" id="DAAIJL010000013">
    <property type="protein sequence ID" value="HAB8558143.1"/>
    <property type="molecule type" value="Genomic_DNA"/>
</dbReference>
<dbReference type="EMBL" id="AANCRK010000002">
    <property type="protein sequence ID" value="EDN7714835.1"/>
    <property type="molecule type" value="Genomic_DNA"/>
</dbReference>
<dbReference type="Proteomes" id="UP000368512">
    <property type="component" value="Unassembled WGS sequence"/>
</dbReference>
<dbReference type="EMBL" id="AAHZFN010000010">
    <property type="protein sequence ID" value="ECB9473856.1"/>
    <property type="molecule type" value="Genomic_DNA"/>
</dbReference>
<accession>A0A0B8QZZ5</accession>
<dbReference type="EMBL" id="AABGHY010000011">
    <property type="protein sequence ID" value="EAH3295408.1"/>
    <property type="molecule type" value="Genomic_DNA"/>
</dbReference>
<dbReference type="Proteomes" id="UP000478682">
    <property type="component" value="Unassembled WGS sequence"/>
</dbReference>
<dbReference type="EMBL" id="DAAJCS010000001">
    <property type="protein sequence ID" value="HAC0011851.1"/>
    <property type="molecule type" value="Genomic_DNA"/>
</dbReference>
<dbReference type="Proteomes" id="UP000481141">
    <property type="component" value="Unassembled WGS sequence"/>
</dbReference>
<evidence type="ECO:0000313" key="7">
    <source>
        <dbReference type="EMBL" id="EAC4552900.1"/>
    </source>
</evidence>
<dbReference type="KEGG" id="lmok:CQ02_01185"/>
<evidence type="ECO:0000313" key="41">
    <source>
        <dbReference type="EMBL" id="ECY9783140.1"/>
    </source>
</evidence>
<evidence type="ECO:0000313" key="84">
    <source>
        <dbReference type="Proteomes" id="UP000467347"/>
    </source>
</evidence>
<sequence>MSDYLVKALAYDGMARVYAAVTTETIKEAQRRHDTWSVSSAALGRTMTGTLFLGAMQKEDQKITVKIEGDGPIGPIVADSNAQGQIRGYVTNPHVHFSELNEAGKLDVRRGVGTSGMLSVVKDLGFGENFTGQTPIVSGEIGEDFTYYLATSEQINSSVGVGVLVNPDDTIEAAGGFMLQLLPGATDEIIDEIEKNLTALPTVSRMIEAGETPESILAKLAGGEDKLQILEKIPVSFECNCSKERFGSAIISLGKEEIRSMIEEDHGAEAECHFCRNTYDFSEEELEKLYEEAK</sequence>
<dbReference type="EMBL" id="AALAQH010000009">
    <property type="protein sequence ID" value="ECX6925680.1"/>
    <property type="molecule type" value="Genomic_DNA"/>
</dbReference>
<evidence type="ECO:0000313" key="102">
    <source>
        <dbReference type="Proteomes" id="UP000840197"/>
    </source>
</evidence>
<evidence type="ECO:0000313" key="64">
    <source>
        <dbReference type="Proteomes" id="UP000337746"/>
    </source>
</evidence>
<evidence type="ECO:0000313" key="83">
    <source>
        <dbReference type="Proteomes" id="UP000460224"/>
    </source>
</evidence>
<dbReference type="AlphaFoldDB" id="A0A0B8QZZ5"/>
<evidence type="ECO:0000313" key="87">
    <source>
        <dbReference type="Proteomes" id="UP000478704"/>
    </source>
</evidence>
<evidence type="ECO:0000313" key="29">
    <source>
        <dbReference type="EMBL" id="EAG9519916.1"/>
    </source>
</evidence>
<dbReference type="Proteomes" id="UP000533021">
    <property type="component" value="Unassembled WGS sequence"/>
</dbReference>
<reference evidence="55 83" key="4">
    <citation type="submission" date="2018-04" db="EMBL/GenBank/DDBJ databases">
        <title>Genome Analysis of a Prevalent Clone of Listeria monocytogenes Sequence Type 87 in China.</title>
        <authorList>
            <person name="Wang Y."/>
        </authorList>
    </citation>
    <scope>NUCLEOTIDE SEQUENCE [LARGE SCALE GENOMIC DNA]</scope>
    <source>
        <strain evidence="55 83">ICDC_LM1523</strain>
    </source>
</reference>
<evidence type="ECO:0000313" key="30">
    <source>
        <dbReference type="EMBL" id="EAH2283209.1"/>
    </source>
</evidence>
<dbReference type="EMBL" id="AAAKQF010000001">
    <property type="protein sequence ID" value="EAC9039078.1"/>
    <property type="molecule type" value="Genomic_DNA"/>
</dbReference>
<dbReference type="EMBL" id="AACJYH010000003">
    <property type="protein sequence ID" value="EAK8897179.1"/>
    <property type="molecule type" value="Genomic_DNA"/>
</dbReference>
<evidence type="ECO:0000313" key="47">
    <source>
        <dbReference type="EMBL" id="HAA9721644.1"/>
    </source>
</evidence>
<dbReference type="NCBIfam" id="NF001033">
    <property type="entry name" value="PRK00114.1"/>
    <property type="match status" value="1"/>
</dbReference>
<evidence type="ECO:0000313" key="93">
    <source>
        <dbReference type="Proteomes" id="UP000528151"/>
    </source>
</evidence>
<evidence type="ECO:0000313" key="60">
    <source>
        <dbReference type="Proteomes" id="UP000272537"/>
    </source>
</evidence>
<dbReference type="Proteomes" id="UP000467347">
    <property type="component" value="Unassembled WGS sequence"/>
</dbReference>
<dbReference type="SUPFAM" id="SSF118352">
    <property type="entry name" value="HSP33 redox switch-like"/>
    <property type="match status" value="1"/>
</dbReference>
<dbReference type="GO" id="GO:0005737">
    <property type="term" value="C:cytoplasm"/>
    <property type="evidence" value="ECO:0007669"/>
    <property type="project" value="UniProtKB-SubCell"/>
</dbReference>
<dbReference type="Proteomes" id="UP000427828">
    <property type="component" value="Unassembled WGS sequence"/>
</dbReference>
<evidence type="ECO:0000313" key="57">
    <source>
        <dbReference type="EMBL" id="OET52608.1"/>
    </source>
</evidence>
<evidence type="ECO:0000313" key="49">
    <source>
        <dbReference type="EMBL" id="HAB8558143.1"/>
    </source>
</evidence>
<evidence type="ECO:0000313" key="48">
    <source>
        <dbReference type="EMBL" id="HAB8399102.1"/>
    </source>
</evidence>
<feature type="disulfide bond" description="Redox-active" evidence="6">
    <location>
        <begin position="272"/>
        <end position="275"/>
    </location>
</feature>
<dbReference type="Proteomes" id="UP000460224">
    <property type="component" value="Unassembled WGS sequence"/>
</dbReference>
<dbReference type="Proteomes" id="UP000467536">
    <property type="component" value="Unassembled WGS sequence"/>
</dbReference>
<evidence type="ECO:0000313" key="10">
    <source>
        <dbReference type="EMBL" id="EAC7481618.1"/>
    </source>
</evidence>
<dbReference type="EMBL" id="AABCVX010000002">
    <property type="protein sequence ID" value="EAG6169018.1"/>
    <property type="molecule type" value="Genomic_DNA"/>
</dbReference>
<evidence type="ECO:0000313" key="69">
    <source>
        <dbReference type="Proteomes" id="UP000354255"/>
    </source>
</evidence>
<dbReference type="Proteomes" id="UP000331186">
    <property type="component" value="Unassembled WGS sequence"/>
</dbReference>
<evidence type="ECO:0000313" key="26">
    <source>
        <dbReference type="EMBL" id="EAG4461724.1"/>
    </source>
</evidence>
<dbReference type="EMBL" id="AABEMN010000011">
    <property type="protein sequence ID" value="EAG9519916.1"/>
    <property type="molecule type" value="Genomic_DNA"/>
</dbReference>
<evidence type="ECO:0000313" key="17">
    <source>
        <dbReference type="EMBL" id="EAE2355118.1"/>
    </source>
</evidence>
<evidence type="ECO:0000313" key="96">
    <source>
        <dbReference type="Proteomes" id="UP000540117"/>
    </source>
</evidence>
<evidence type="ECO:0000313" key="24">
    <source>
        <dbReference type="EMBL" id="EAG2997892.1"/>
    </source>
</evidence>
<evidence type="ECO:0000313" key="59">
    <source>
        <dbReference type="EMBL" id="TYU54300.1"/>
    </source>
</evidence>
<dbReference type="Proteomes" id="UP000344343">
    <property type="component" value="Unassembled WGS sequence"/>
</dbReference>
<evidence type="ECO:0000313" key="13">
    <source>
        <dbReference type="EMBL" id="EAD3792459.1"/>
    </source>
</evidence>
<evidence type="ECO:0000313" key="65">
    <source>
        <dbReference type="Proteomes" id="UP000339309"/>
    </source>
</evidence>
<reference evidence="56 98" key="11">
    <citation type="submission" date="2020-06" db="EMBL/GenBank/DDBJ databases">
        <title>Two Listeria outbreaks in Switzerland in 2018 and 2020.</title>
        <authorList>
            <person name="Stevens M.J.A."/>
            <person name="Bloemberg G."/>
            <person name="Nusch-Inderbinnen M."/>
            <person name="Stephan R."/>
        </authorList>
    </citation>
    <scope>NUCLEOTIDE SEQUENCE [LARGE SCALE GENOMIC DNA]</scope>
    <source>
        <strain evidence="56 98">N18-0707</strain>
    </source>
</reference>
<dbReference type="EMBL" id="QDAY01000006">
    <property type="protein sequence ID" value="KAA9447385.1"/>
    <property type="molecule type" value="Genomic_DNA"/>
</dbReference>
<evidence type="ECO:0000313" key="56">
    <source>
        <dbReference type="EMBL" id="NYA01288.1"/>
    </source>
</evidence>
<evidence type="ECO:0000313" key="20">
    <source>
        <dbReference type="EMBL" id="EAG1893220.1"/>
    </source>
</evidence>
<dbReference type="Proteomes" id="UP000843503">
    <property type="component" value="Unassembled WGS sequence"/>
</dbReference>
<dbReference type="EMBL" id="AAAMZD010000002">
    <property type="protein sequence ID" value="EAD3792459.1"/>
    <property type="molecule type" value="Genomic_DNA"/>
</dbReference>
<dbReference type="EMBL" id="AABBZO010000004">
    <property type="protein sequence ID" value="EAG4461724.1"/>
    <property type="molecule type" value="Genomic_DNA"/>
</dbReference>
<dbReference type="EMBL" id="AAAIXK010000008">
    <property type="protein sequence ID" value="EAC5551587.1"/>
    <property type="molecule type" value="Genomic_DNA"/>
</dbReference>
<dbReference type="Proteomes" id="UP000364988">
    <property type="component" value="Unassembled WGS sequence"/>
</dbReference>
<evidence type="ECO:0000313" key="51">
    <source>
        <dbReference type="EMBL" id="HAC0274793.1"/>
    </source>
</evidence>
<evidence type="ECO:0000313" key="82">
    <source>
        <dbReference type="Proteomes" id="UP000455569"/>
    </source>
</evidence>
<evidence type="ECO:0000313" key="58">
    <source>
        <dbReference type="EMBL" id="RKA09121.1"/>
    </source>
</evidence>
<evidence type="ECO:0000313" key="73">
    <source>
        <dbReference type="Proteomes" id="UP000368512"/>
    </source>
</evidence>
<evidence type="ECO:0000313" key="19">
    <source>
        <dbReference type="EMBL" id="EAG0867253.1"/>
    </source>
</evidence>
<evidence type="ECO:0000313" key="37">
    <source>
        <dbReference type="EMBL" id="ECB9514714.1"/>
    </source>
</evidence>
<comment type="similarity">
    <text evidence="6">Belongs to the HSP33 family.</text>
</comment>
<dbReference type="Proteomes" id="UP000843775">
    <property type="component" value="Unassembled WGS sequence"/>
</dbReference>
<dbReference type="EMBL" id="AABAWE010000002">
    <property type="protein sequence ID" value="EAG2086788.1"/>
    <property type="molecule type" value="Genomic_DNA"/>
</dbReference>
<reference evidence="64 67" key="6">
    <citation type="submission" date="2018-06" db="EMBL/GenBank/DDBJ databases">
        <authorList>
            <consortium name="GenomeTrakr: Next Generation Sequencing Network for Food Pathogen Tracability"/>
        </authorList>
    </citation>
    <scope>NUCLEOTIDE SEQUENCE [LARGE SCALE GENOMIC DNA]</scope>
    <source>
        <strain evidence="24 100">10B02965A-1</strain>
        <strain evidence="10 73">CFSAN008042</strain>
        <strain evidence="26 93">CFSAN063727</strain>
        <strain evidence="42 82">CFSAN102901</strain>
        <strain evidence="16 75">FDA00006494</strain>
        <strain evidence="8 72">FDA00007096</strain>
        <strain evidence="12 78">FDA00008584</strain>
        <strain evidence="22">FDA00011243</strain>
        <strain evidence="9 62">FDA00013332</strain>
        <strain evidence="15 66">FDA00013853</strain>
        <strain evidence="36 80">FDA00014336</strain>
        <strain evidence="38 76">FDA00014370</strain>
        <strain evidence="37 77">FDA00014392</strain>
        <strain evidence="45">FDA00015054</strain>
        <strain evidence="25 96">FDA1005580-S054-001</strain>
        <strain evidence="87">FDA1090798-S029-001</strain>
        <strain evidence="88">FDA956581-098-004</strain>
        <strain evidence="23 91">FDA960927-006-004</strain>
        <strain evidence="27 101">FLAG-38921</strain>
        <strain evidence="39 81">FLAG-51482A</strain>
        <strain evidence="21 64">FLAG-54356</strain>
        <strain evidence="14 74">FSIS31901579</strain>
        <strain evidence="32 92">LS1344</strain>
        <strain evidence="33 97">LS1419</strain>
        <strain evidence="43 84">OSF101448</strain>
        <strain evidence="13 67">VA-WGS-00405</strain>
    </source>
</reference>
<reference evidence="59 61" key="8">
    <citation type="submission" date="2019-08" db="EMBL/GenBank/DDBJ databases">
        <title>Soil Listeria distribution.</title>
        <authorList>
            <person name="Liao J."/>
        </authorList>
    </citation>
    <scope>NUCLEOTIDE SEQUENCE [LARGE SCALE GENOMIC DNA]</scope>
    <source>
        <strain evidence="59 61">IN-RH-2-BL1</strain>
    </source>
</reference>
<evidence type="ECO:0000313" key="106">
    <source>
        <dbReference type="Proteomes" id="UP000852906"/>
    </source>
</evidence>
<evidence type="ECO:0000313" key="104">
    <source>
        <dbReference type="Proteomes" id="UP000843775"/>
    </source>
</evidence>
<dbReference type="EMBL" id="AABEKY010000014">
    <property type="protein sequence ID" value="EAG9388819.1"/>
    <property type="molecule type" value="Genomic_DNA"/>
</dbReference>
<evidence type="ECO:0000313" key="45">
    <source>
        <dbReference type="EMBL" id="EDP8513106.1"/>
    </source>
</evidence>
<evidence type="ECO:0000313" key="66">
    <source>
        <dbReference type="Proteomes" id="UP000344343"/>
    </source>
</evidence>
<evidence type="ECO:0000313" key="99">
    <source>
        <dbReference type="Proteomes" id="UP000546397"/>
    </source>
</evidence>
<dbReference type="Pfam" id="PF01430">
    <property type="entry name" value="HSP33"/>
    <property type="match status" value="1"/>
</dbReference>
<evidence type="ECO:0000313" key="18">
    <source>
        <dbReference type="EMBL" id="EAE4943311.1"/>
    </source>
</evidence>
<dbReference type="EMBL" id="AAALRN010000002">
    <property type="protein sequence ID" value="EAD1184756.1"/>
    <property type="molecule type" value="Genomic_DNA"/>
</dbReference>
<reference evidence="51" key="10">
    <citation type="submission" date="2020-01" db="EMBL/GenBank/DDBJ databases">
        <authorList>
            <consortium name="NCBI Pathogen Detection Project"/>
        </authorList>
    </citation>
    <scope>NUCLEOTIDE SEQUENCE</scope>
    <source>
        <strain evidence="46">09CEB371LM</strain>
        <strain evidence="53">2017-325981-023-01</strain>
        <strain evidence="49">CFIAFB20100120</strain>
        <strain evidence="48">CFIAFB20130012</strain>
        <strain evidence="51">CFIAFB20170037</strain>
        <strain evidence="50">CFIAFB20170045</strain>
        <strain evidence="52">DMG1500109</strain>
        <strain evidence="47">HPB3501</strain>
        <strain evidence="54">SFBRL218_S4</strain>
    </source>
</reference>
<dbReference type="Proteomes" id="UP000389283">
    <property type="component" value="Unassembled WGS sequence"/>
</dbReference>
<reference evidence="94 95" key="7">
    <citation type="submission" date="2019-04" db="EMBL/GenBank/DDBJ databases">
        <authorList>
            <person name="Ashton P.M."/>
            <person name="Dallman T."/>
            <person name="Nair S."/>
            <person name="De Pinna E."/>
            <person name="Peters T."/>
            <person name="Grant K."/>
        </authorList>
    </citation>
    <scope>NUCLEOTIDE SEQUENCE [LARGE SCALE GENOMIC DNA]</scope>
    <source>
        <strain evidence="30 95">282333</strain>
        <strain evidence="31 94">282352</strain>
        <strain evidence="29 99">289003</strain>
        <strain evidence="44 85">788324</strain>
        <strain evidence="18">RL15000286</strain>
    </source>
</reference>
<dbReference type="Proteomes" id="UP000455569">
    <property type="component" value="Unassembled WGS sequence"/>
</dbReference>
<evidence type="ECO:0000313" key="94">
    <source>
        <dbReference type="Proteomes" id="UP000530452"/>
    </source>
</evidence>
<name>A0A0B8QZZ5_LISMN</name>
<dbReference type="EMBL" id="JACAVN010000002">
    <property type="protein sequence ID" value="NYA01288.1"/>
    <property type="molecule type" value="Genomic_DNA"/>
</dbReference>
<dbReference type="EMBL" id="AABAGT010000010">
    <property type="protein sequence ID" value="EAG0867253.1"/>
    <property type="molecule type" value="Genomic_DNA"/>
</dbReference>
<dbReference type="Proteomes" id="UP000336166">
    <property type="component" value="Unassembled WGS sequence"/>
</dbReference>
<dbReference type="Gene3D" id="3.55.30.10">
    <property type="entry name" value="Hsp33 domain"/>
    <property type="match status" value="1"/>
</dbReference>
<dbReference type="Proteomes" id="UP000489121">
    <property type="component" value="Unassembled WGS sequence"/>
</dbReference>
<dbReference type="Proteomes" id="UP000540117">
    <property type="component" value="Unassembled WGS sequence"/>
</dbReference>
<dbReference type="SUPFAM" id="SSF64397">
    <property type="entry name" value="Hsp33 domain"/>
    <property type="match status" value="1"/>
</dbReference>
<dbReference type="EMBL" id="AABGUK010000006">
    <property type="protein sequence ID" value="EAH4243216.1"/>
    <property type="molecule type" value="Genomic_DNA"/>
</dbReference>
<dbReference type="EMBL" id="AABBAW010000002">
    <property type="protein sequence ID" value="EAG2514871.1"/>
    <property type="molecule type" value="Genomic_DNA"/>
</dbReference>
<dbReference type="Proteomes" id="UP000337746">
    <property type="component" value="Unassembled WGS sequence"/>
</dbReference>
<evidence type="ECO:0000313" key="31">
    <source>
        <dbReference type="EMBL" id="EAH3295408.1"/>
    </source>
</evidence>
<dbReference type="Proteomes" id="UP000527632">
    <property type="component" value="Unassembled WGS sequence"/>
</dbReference>
<dbReference type="PANTHER" id="PTHR30111">
    <property type="entry name" value="33 KDA CHAPERONIN"/>
    <property type="match status" value="1"/>
</dbReference>
<dbReference type="EMBL" id="AAAIKW010000006">
    <property type="protein sequence ID" value="EAC4552900.1"/>
    <property type="molecule type" value="Genomic_DNA"/>
</dbReference>
<evidence type="ECO:0000256" key="5">
    <source>
        <dbReference type="ARBA" id="ARBA00023284"/>
    </source>
</evidence>
<dbReference type="Proteomes" id="UP000379076">
    <property type="component" value="Unassembled WGS sequence"/>
</dbReference>
<dbReference type="EMBL" id="AALGDA010000025">
    <property type="protein sequence ID" value="ECY9783140.1"/>
    <property type="molecule type" value="Genomic_DNA"/>
</dbReference>
<dbReference type="Proteomes" id="UP000350032">
    <property type="component" value="Unassembled WGS sequence"/>
</dbReference>
<dbReference type="EMBL" id="AAAJKI010000039">
    <property type="protein sequence ID" value="EAC6549200.1"/>
    <property type="molecule type" value="Genomic_DNA"/>
</dbReference>
<keyword evidence="4 6" id="KW-0143">Chaperone</keyword>
<evidence type="ECO:0000313" key="75">
    <source>
        <dbReference type="Proteomes" id="UP000379076"/>
    </source>
</evidence>
<evidence type="ECO:0000313" key="55">
    <source>
        <dbReference type="EMBL" id="KAA9447385.1"/>
    </source>
</evidence>
<dbReference type="Proteomes" id="UP000540417">
    <property type="component" value="Unassembled WGS sequence"/>
</dbReference>
<dbReference type="EMBL" id="AAIAJJ010000001">
    <property type="protein sequence ID" value="ECC1555730.1"/>
    <property type="molecule type" value="Genomic_DNA"/>
</dbReference>
<dbReference type="EMBL" id="AABFVG010000011">
    <property type="protein sequence ID" value="EAH2283209.1"/>
    <property type="molecule type" value="Genomic_DNA"/>
</dbReference>
<keyword evidence="1 6" id="KW-0963">Cytoplasm</keyword>
<dbReference type="EMBL" id="AANPAU010000001">
    <property type="protein sequence ID" value="EDP8513106.1"/>
    <property type="molecule type" value="Genomic_DNA"/>
</dbReference>
<dbReference type="Proteomes" id="UP000354255">
    <property type="component" value="Unassembled WGS sequence"/>
</dbReference>
<evidence type="ECO:0000313" key="9">
    <source>
        <dbReference type="EMBL" id="EAC6549200.1"/>
    </source>
</evidence>
<reference evidence="57 106" key="1">
    <citation type="submission" date="2016-09" db="EMBL/GenBank/DDBJ databases">
        <title>100K Listeria isolates.</title>
        <authorList>
            <person name="Chen P."/>
            <person name="Weimer B.C."/>
            <person name="Kong N."/>
            <person name="Huang B."/>
        </authorList>
    </citation>
    <scope>NUCLEOTIDE SEQUENCE [LARGE SCALE GENOMIC DNA]</scope>
    <source>
        <strain evidence="57 106">BCW_2383</strain>
    </source>
</reference>
<dbReference type="InterPro" id="IPR016154">
    <property type="entry name" value="Heat_shock_Hsp33_C"/>
</dbReference>
<dbReference type="Proteomes" id="UP000365297">
    <property type="component" value="Unassembled WGS sequence"/>
</dbReference>
<dbReference type="Proteomes" id="UP000530452">
    <property type="component" value="Unassembled WGS sequence"/>
</dbReference>
<dbReference type="Gene3D" id="3.90.1280.10">
    <property type="entry name" value="HSP33 redox switch-like"/>
    <property type="match status" value="1"/>
</dbReference>
<evidence type="ECO:0000313" key="46">
    <source>
        <dbReference type="EMBL" id="HAA8054360.1"/>
    </source>
</evidence>
<dbReference type="InterPro" id="IPR000397">
    <property type="entry name" value="Heat_shock_Hsp33"/>
</dbReference>
<comment type="function">
    <text evidence="6">Redox regulated molecular chaperone. Protects both thermally unfolding and oxidatively damaged proteins from irreversible aggregation. Plays an important role in the bacterial defense system toward oxidative stress.</text>
</comment>
<dbReference type="EMBL" id="AANEHK010000013">
    <property type="protein sequence ID" value="EDO0986900.1"/>
    <property type="molecule type" value="Genomic_DNA"/>
</dbReference>
<comment type="PTM">
    <text evidence="6">Under oxidizing conditions two disulfide bonds are formed involving the reactive cysteines. Under reducing conditions zinc is bound to the reactive cysteines and the protein is inactive.</text>
</comment>
<dbReference type="Proteomes" id="UP000410967">
    <property type="component" value="Unassembled WGS sequence"/>
</dbReference>
<dbReference type="EMBL" id="AABBHO010000036">
    <property type="protein sequence ID" value="EAG2997892.1"/>
    <property type="molecule type" value="Genomic_DNA"/>
</dbReference>
<evidence type="ECO:0000313" key="79">
    <source>
        <dbReference type="Proteomes" id="UP000410967"/>
    </source>
</evidence>
<evidence type="ECO:0000313" key="95">
    <source>
        <dbReference type="Proteomes" id="UP000533021"/>
    </source>
</evidence>
<evidence type="ECO:0000313" key="21">
    <source>
        <dbReference type="EMBL" id="EAG2086788.1"/>
    </source>
</evidence>
<evidence type="ECO:0000313" key="42">
    <source>
        <dbReference type="EMBL" id="EDN7714835.1"/>
    </source>
</evidence>
<dbReference type="Proteomes" id="UP000549379">
    <property type="component" value="Unassembled WGS sequence"/>
</dbReference>
<evidence type="ECO:0000313" key="15">
    <source>
        <dbReference type="EMBL" id="EAD5786807.1"/>
    </source>
</evidence>
<dbReference type="CDD" id="cd00498">
    <property type="entry name" value="Hsp33"/>
    <property type="match status" value="1"/>
</dbReference>
<evidence type="ECO:0000313" key="62">
    <source>
        <dbReference type="Proteomes" id="UP000331186"/>
    </source>
</evidence>
<keyword evidence="3 6" id="KW-1015">Disulfide bond</keyword>
<evidence type="ECO:0000313" key="34">
    <source>
        <dbReference type="EMBL" id="EAK8897179.1"/>
    </source>
</evidence>
<evidence type="ECO:0000313" key="33">
    <source>
        <dbReference type="EMBL" id="EAH4373526.1"/>
    </source>
</evidence>
<evidence type="ECO:0000313" key="76">
    <source>
        <dbReference type="Proteomes" id="UP000389283"/>
    </source>
</evidence>
<dbReference type="Proteomes" id="UP000522199">
    <property type="component" value="Unassembled WGS sequence"/>
</dbReference>
<evidence type="ECO:0000313" key="43">
    <source>
        <dbReference type="EMBL" id="EDN9836082.1"/>
    </source>
</evidence>
<dbReference type="Proteomes" id="UP000852906">
    <property type="component" value="Unassembled WGS sequence"/>
</dbReference>
<evidence type="ECO:0000313" key="90">
    <source>
        <dbReference type="Proteomes" id="UP000522199"/>
    </source>
</evidence>
<evidence type="ECO:0000313" key="23">
    <source>
        <dbReference type="EMBL" id="EAG2514871.1"/>
    </source>
</evidence>
<evidence type="ECO:0000313" key="27">
    <source>
        <dbReference type="EMBL" id="EAG6169018.1"/>
    </source>
</evidence>
<evidence type="ECO:0000313" key="14">
    <source>
        <dbReference type="EMBL" id="EAD5774663.1"/>
    </source>
</evidence>
<dbReference type="EMBL" id="AABBYJ010000009">
    <property type="protein sequence ID" value="EAG4332421.1"/>
    <property type="molecule type" value="Genomic_DNA"/>
</dbReference>
<dbReference type="Proteomes" id="UP000528151">
    <property type="component" value="Unassembled WGS sequence"/>
</dbReference>
<dbReference type="Proteomes" id="UP000844471">
    <property type="component" value="Unassembled WGS sequence"/>
</dbReference>
<evidence type="ECO:0000313" key="103">
    <source>
        <dbReference type="Proteomes" id="UP000841146"/>
    </source>
</evidence>
<dbReference type="KEGG" id="lmv:Y193_00105"/>
<dbReference type="OMA" id="DMQCECC"/>
<evidence type="ECO:0000313" key="74">
    <source>
        <dbReference type="Proteomes" id="UP000376505"/>
    </source>
</evidence>
<reference evidence="63 65" key="5">
    <citation type="submission" date="2018-06" db="EMBL/GenBank/DDBJ databases">
        <authorList>
            <consortium name="PulseNet: The National Subtyping Network for Foodborne Disease Surveillance"/>
            <person name="Tarr C.L."/>
            <person name="Trees E."/>
            <person name="Katz L.S."/>
            <person name="Carleton-Romer H.A."/>
            <person name="Stroika S."/>
            <person name="Kucerova Z."/>
            <person name="Roache K.F."/>
            <person name="Sabol A.L."/>
            <person name="Besser J."/>
            <person name="Gerner-Smidt P."/>
        </authorList>
    </citation>
    <scope>NUCLEOTIDE SEQUENCE [LARGE SCALE GENOMIC DNA]</scope>
    <source>
        <strain evidence="7 65">2015L-6227</strain>
        <strain evidence="17 63">PNUSAL000134</strain>
        <strain evidence="11 69">PNUSAL000910</strain>
        <strain evidence="19 70">PNUSAL002180</strain>
        <strain evidence="20 86">PNUSAL002298</strain>
        <strain evidence="34 68">PNUSAL004402</strain>
        <strain evidence="41 89">PNUSAL005692</strain>
    </source>
</reference>